<dbReference type="Gene3D" id="1.10.10.10">
    <property type="entry name" value="Winged helix-like DNA-binding domain superfamily/Winged helix DNA-binding domain"/>
    <property type="match status" value="1"/>
</dbReference>
<dbReference type="InterPro" id="IPR002481">
    <property type="entry name" value="FUR"/>
</dbReference>
<keyword evidence="3" id="KW-0963">Cytoplasm</keyword>
<dbReference type="InterPro" id="IPR036390">
    <property type="entry name" value="WH_DNA-bd_sf"/>
</dbReference>
<evidence type="ECO:0000256" key="8">
    <source>
        <dbReference type="ARBA" id="ARBA00023015"/>
    </source>
</evidence>
<keyword evidence="8" id="KW-0805">Transcription regulation</keyword>
<keyword evidence="10" id="KW-0804">Transcription</keyword>
<dbReference type="Proteomes" id="UP001595955">
    <property type="component" value="Unassembled WGS sequence"/>
</dbReference>
<evidence type="ECO:0000256" key="3">
    <source>
        <dbReference type="ARBA" id="ARBA00022490"/>
    </source>
</evidence>
<comment type="subcellular location">
    <subcellularLocation>
        <location evidence="1">Cytoplasm</location>
    </subcellularLocation>
</comment>
<keyword evidence="12" id="KW-1185">Reference proteome</keyword>
<keyword evidence="5" id="KW-0479">Metal-binding</keyword>
<evidence type="ECO:0000256" key="6">
    <source>
        <dbReference type="ARBA" id="ARBA00022833"/>
    </source>
</evidence>
<evidence type="ECO:0000313" key="12">
    <source>
        <dbReference type="Proteomes" id="UP001595955"/>
    </source>
</evidence>
<evidence type="ECO:0000256" key="10">
    <source>
        <dbReference type="ARBA" id="ARBA00023163"/>
    </source>
</evidence>
<dbReference type="CDD" id="cd07153">
    <property type="entry name" value="Fur_like"/>
    <property type="match status" value="1"/>
</dbReference>
<evidence type="ECO:0000256" key="4">
    <source>
        <dbReference type="ARBA" id="ARBA00022491"/>
    </source>
</evidence>
<comment type="similarity">
    <text evidence="2">Belongs to the Fur family.</text>
</comment>
<evidence type="ECO:0000256" key="2">
    <source>
        <dbReference type="ARBA" id="ARBA00007957"/>
    </source>
</evidence>
<evidence type="ECO:0000256" key="5">
    <source>
        <dbReference type="ARBA" id="ARBA00022723"/>
    </source>
</evidence>
<dbReference type="RefSeq" id="WP_122825020.1">
    <property type="nucleotide sequence ID" value="NZ_CP033325.1"/>
</dbReference>
<dbReference type="PANTHER" id="PTHR33202:SF18">
    <property type="entry name" value="TRANSCRIPTIONAL REGULATOR FURA"/>
    <property type="match status" value="1"/>
</dbReference>
<evidence type="ECO:0000256" key="1">
    <source>
        <dbReference type="ARBA" id="ARBA00004496"/>
    </source>
</evidence>
<gene>
    <name evidence="11" type="ORF">ACFO3F_04620</name>
</gene>
<dbReference type="SUPFAM" id="SSF46785">
    <property type="entry name" value="Winged helix' DNA-binding domain"/>
    <property type="match status" value="1"/>
</dbReference>
<keyword evidence="9" id="KW-0238">DNA-binding</keyword>
<sequence>MPTAVDHLRAAGLRVTAQRGAVLDVLSEASGDHLTAAAVAGLVRERLGDVSTQAIYDCLDALTRAGLASRIEPAGQPARFEARVGDNHHHLVCRSCGVVRDVDCAVGAAPCLSPAEDHGFTLETAEITYWGLCPRCAAEEQYPTTGRTVL</sequence>
<protein>
    <submittedName>
        <fullName evidence="11">Fur family transcriptional regulator</fullName>
    </submittedName>
</protein>
<dbReference type="Gene3D" id="3.30.1490.190">
    <property type="match status" value="1"/>
</dbReference>
<proteinExistence type="inferred from homology"/>
<dbReference type="EMBL" id="JBHSGF010000002">
    <property type="protein sequence ID" value="MFC4554523.1"/>
    <property type="molecule type" value="Genomic_DNA"/>
</dbReference>
<dbReference type="Pfam" id="PF01475">
    <property type="entry name" value="FUR"/>
    <property type="match status" value="1"/>
</dbReference>
<evidence type="ECO:0000256" key="9">
    <source>
        <dbReference type="ARBA" id="ARBA00023125"/>
    </source>
</evidence>
<organism evidence="11 12">
    <name type="scientific">Georgenia faecalis</name>
    <dbReference type="NCBI Taxonomy" id="2483799"/>
    <lineage>
        <taxon>Bacteria</taxon>
        <taxon>Bacillati</taxon>
        <taxon>Actinomycetota</taxon>
        <taxon>Actinomycetes</taxon>
        <taxon>Micrococcales</taxon>
        <taxon>Bogoriellaceae</taxon>
        <taxon>Georgenia</taxon>
    </lineage>
</organism>
<evidence type="ECO:0000313" key="11">
    <source>
        <dbReference type="EMBL" id="MFC4554523.1"/>
    </source>
</evidence>
<comment type="caution">
    <text evidence="11">The sequence shown here is derived from an EMBL/GenBank/DDBJ whole genome shotgun (WGS) entry which is preliminary data.</text>
</comment>
<accession>A0ABV9D886</accession>
<dbReference type="InterPro" id="IPR036388">
    <property type="entry name" value="WH-like_DNA-bd_sf"/>
</dbReference>
<dbReference type="InterPro" id="IPR043135">
    <property type="entry name" value="Fur_C"/>
</dbReference>
<keyword evidence="7" id="KW-0408">Iron</keyword>
<keyword evidence="4" id="KW-0678">Repressor</keyword>
<name>A0ABV9D886_9MICO</name>
<reference evidence="12" key="1">
    <citation type="journal article" date="2019" name="Int. J. Syst. Evol. Microbiol.">
        <title>The Global Catalogue of Microorganisms (GCM) 10K type strain sequencing project: providing services to taxonomists for standard genome sequencing and annotation.</title>
        <authorList>
            <consortium name="The Broad Institute Genomics Platform"/>
            <consortium name="The Broad Institute Genome Sequencing Center for Infectious Disease"/>
            <person name="Wu L."/>
            <person name="Ma J."/>
        </authorList>
    </citation>
    <scope>NUCLEOTIDE SEQUENCE [LARGE SCALE GENOMIC DNA]</scope>
    <source>
        <strain evidence="12">JCM 3369</strain>
    </source>
</reference>
<keyword evidence="6" id="KW-0862">Zinc</keyword>
<evidence type="ECO:0000256" key="7">
    <source>
        <dbReference type="ARBA" id="ARBA00023004"/>
    </source>
</evidence>
<dbReference type="PANTHER" id="PTHR33202">
    <property type="entry name" value="ZINC UPTAKE REGULATION PROTEIN"/>
    <property type="match status" value="1"/>
</dbReference>